<feature type="domain" description="NERD" evidence="1">
    <location>
        <begin position="18"/>
        <end position="135"/>
    </location>
</feature>
<evidence type="ECO:0000259" key="1">
    <source>
        <dbReference type="PROSITE" id="PS50965"/>
    </source>
</evidence>
<protein>
    <submittedName>
        <fullName evidence="2">Nuclease-related domain-containing protein</fullName>
    </submittedName>
</protein>
<dbReference type="Pfam" id="PF08378">
    <property type="entry name" value="NERD"/>
    <property type="match status" value="1"/>
</dbReference>
<dbReference type="SUPFAM" id="SSF75689">
    <property type="entry name" value="Zinc-binding domain of translation initiation factor 2 beta"/>
    <property type="match status" value="1"/>
</dbReference>
<dbReference type="InterPro" id="IPR016190">
    <property type="entry name" value="Transl_init_fac_IF2/IF5_Zn-bd"/>
</dbReference>
<accession>A0AAW8R1F5</accession>
<dbReference type="AlphaFoldDB" id="A0AAW8R1F5"/>
<evidence type="ECO:0000313" key="2">
    <source>
        <dbReference type="EMBL" id="MDT0581993.1"/>
    </source>
</evidence>
<sequence>MILREKDYIQSTHPQIAAGEKQEKDVAFYLRREFKNEESILILNDLRINVDGENAQIDHLVVYPYGFILIESKSVKGEIKVNKHGEWTRSLNGKWSGMPSPLMQAKLQRDLLLKFLIERRDSIYESKFLGLIPQGFGGRQWHSLCAVSSNAIVERDEIPEEISEQVVKSEFLVAKLHEIMNLNNSIIKKLIIDERPWFSAAVLTNIGNVLLQHNNSICKEALKPVNELQGQVPVTSTPESTNTVLKSSNDTVIKCKKCHSDANLTANYGRYGYYVTCSSCSCNTSMKSKCQSCNSSQTRVQKRKDIYSLICNECDSTVDIFLVSKGAKMIS</sequence>
<keyword evidence="3" id="KW-1185">Reference proteome</keyword>
<comment type="caution">
    <text evidence="2">The sequence shown here is derived from an EMBL/GenBank/DDBJ whole genome shotgun (WGS) entry which is preliminary data.</text>
</comment>
<gene>
    <name evidence="2" type="ORF">RM544_05550</name>
</gene>
<dbReference type="RefSeq" id="WP_311360785.1">
    <property type="nucleotide sequence ID" value="NZ_JAVRIE010000002.1"/>
</dbReference>
<evidence type="ECO:0000313" key="3">
    <source>
        <dbReference type="Proteomes" id="UP001249020"/>
    </source>
</evidence>
<dbReference type="InterPro" id="IPR011528">
    <property type="entry name" value="NERD"/>
</dbReference>
<proteinExistence type="predicted"/>
<dbReference type="EMBL" id="JAVRIE010000002">
    <property type="protein sequence ID" value="MDT0581993.1"/>
    <property type="molecule type" value="Genomic_DNA"/>
</dbReference>
<name>A0AAW8R1F5_9ALTE</name>
<dbReference type="GO" id="GO:0003743">
    <property type="term" value="F:translation initiation factor activity"/>
    <property type="evidence" value="ECO:0007669"/>
    <property type="project" value="InterPro"/>
</dbReference>
<dbReference type="Proteomes" id="UP001249020">
    <property type="component" value="Unassembled WGS sequence"/>
</dbReference>
<organism evidence="2 3">
    <name type="scientific">Brumicola blandensis</name>
    <dbReference type="NCBI Taxonomy" id="3075611"/>
    <lineage>
        <taxon>Bacteria</taxon>
        <taxon>Pseudomonadati</taxon>
        <taxon>Pseudomonadota</taxon>
        <taxon>Gammaproteobacteria</taxon>
        <taxon>Alteromonadales</taxon>
        <taxon>Alteromonadaceae</taxon>
        <taxon>Brumicola</taxon>
    </lineage>
</organism>
<reference evidence="2 3" key="1">
    <citation type="submission" date="2023-09" db="EMBL/GenBank/DDBJ databases">
        <authorList>
            <person name="Rey-Velasco X."/>
        </authorList>
    </citation>
    <scope>NUCLEOTIDE SEQUENCE [LARGE SCALE GENOMIC DNA]</scope>
    <source>
        <strain evidence="2 3">W409</strain>
    </source>
</reference>
<dbReference type="PROSITE" id="PS50965">
    <property type="entry name" value="NERD"/>
    <property type="match status" value="1"/>
</dbReference>